<evidence type="ECO:0000256" key="9">
    <source>
        <dbReference type="ARBA" id="ARBA00023136"/>
    </source>
</evidence>
<keyword evidence="3 11" id="KW-0813">Transport</keyword>
<dbReference type="SUPFAM" id="SSF81336">
    <property type="entry name" value="F1F0 ATP synthase subunit A"/>
    <property type="match status" value="1"/>
</dbReference>
<dbReference type="PANTHER" id="PTHR42823:SF3">
    <property type="entry name" value="ATP SYNTHASE SUBUNIT A, CHLOROPLASTIC"/>
    <property type="match status" value="1"/>
</dbReference>
<evidence type="ECO:0000256" key="3">
    <source>
        <dbReference type="ARBA" id="ARBA00022448"/>
    </source>
</evidence>
<dbReference type="Gene3D" id="1.20.120.220">
    <property type="entry name" value="ATP synthase, F0 complex, subunit A"/>
    <property type="match status" value="1"/>
</dbReference>
<dbReference type="GO" id="GO:0005886">
    <property type="term" value="C:plasma membrane"/>
    <property type="evidence" value="ECO:0007669"/>
    <property type="project" value="UniProtKB-SubCell"/>
</dbReference>
<proteinExistence type="inferred from homology"/>
<dbReference type="STRING" id="1798002.A2478_04105"/>
<dbReference type="InterPro" id="IPR000568">
    <property type="entry name" value="ATP_synth_F0_asu"/>
</dbReference>
<dbReference type="AlphaFoldDB" id="A0A1F5SYX3"/>
<evidence type="ECO:0000256" key="2">
    <source>
        <dbReference type="ARBA" id="ARBA00006810"/>
    </source>
</evidence>
<dbReference type="PROSITE" id="PS00449">
    <property type="entry name" value="ATPASE_A"/>
    <property type="match status" value="1"/>
</dbReference>
<keyword evidence="4 11" id="KW-0138">CF(0)</keyword>
<evidence type="ECO:0000256" key="6">
    <source>
        <dbReference type="ARBA" id="ARBA00022781"/>
    </source>
</evidence>
<comment type="function">
    <text evidence="11 12">Key component of the proton channel; it plays a direct role in the translocation of protons across the membrane.</text>
</comment>
<evidence type="ECO:0000256" key="7">
    <source>
        <dbReference type="ARBA" id="ARBA00022989"/>
    </source>
</evidence>
<evidence type="ECO:0000256" key="11">
    <source>
        <dbReference type="HAMAP-Rule" id="MF_01393"/>
    </source>
</evidence>
<dbReference type="Proteomes" id="UP000179001">
    <property type="component" value="Unassembled WGS sequence"/>
</dbReference>
<keyword evidence="8 11" id="KW-0406">Ion transport</keyword>
<feature type="transmembrane region" description="Helical" evidence="11">
    <location>
        <begin position="117"/>
        <end position="143"/>
    </location>
</feature>
<dbReference type="GO" id="GO:0045259">
    <property type="term" value="C:proton-transporting ATP synthase complex"/>
    <property type="evidence" value="ECO:0007669"/>
    <property type="project" value="UniProtKB-KW"/>
</dbReference>
<dbReference type="InterPro" id="IPR023011">
    <property type="entry name" value="ATP_synth_F0_asu_AS"/>
</dbReference>
<dbReference type="PANTHER" id="PTHR42823">
    <property type="entry name" value="ATP SYNTHASE SUBUNIT A, CHLOROPLASTIC"/>
    <property type="match status" value="1"/>
</dbReference>
<evidence type="ECO:0000313" key="14">
    <source>
        <dbReference type="Proteomes" id="UP000179001"/>
    </source>
</evidence>
<keyword evidence="9 11" id="KW-0472">Membrane</keyword>
<feature type="transmembrane region" description="Helical" evidence="11">
    <location>
        <begin position="264"/>
        <end position="289"/>
    </location>
</feature>
<dbReference type="InterPro" id="IPR035908">
    <property type="entry name" value="F0_ATP_A_sf"/>
</dbReference>
<dbReference type="HAMAP" id="MF_01393">
    <property type="entry name" value="ATP_synth_a_bact"/>
    <property type="match status" value="1"/>
</dbReference>
<gene>
    <name evidence="11" type="primary">atpB</name>
    <name evidence="13" type="ORF">A2478_04105</name>
</gene>
<evidence type="ECO:0000256" key="5">
    <source>
        <dbReference type="ARBA" id="ARBA00022692"/>
    </source>
</evidence>
<dbReference type="GO" id="GO:0042777">
    <property type="term" value="P:proton motive force-driven plasma membrane ATP synthesis"/>
    <property type="evidence" value="ECO:0007669"/>
    <property type="project" value="TreeGrafter"/>
</dbReference>
<dbReference type="CDD" id="cd00310">
    <property type="entry name" value="ATP-synt_Fo_a_6"/>
    <property type="match status" value="1"/>
</dbReference>
<keyword evidence="11" id="KW-1003">Cell membrane</keyword>
<dbReference type="NCBIfam" id="TIGR01131">
    <property type="entry name" value="ATP_synt_6_or_A"/>
    <property type="match status" value="1"/>
</dbReference>
<feature type="transmembrane region" description="Helical" evidence="11">
    <location>
        <begin position="59"/>
        <end position="77"/>
    </location>
</feature>
<comment type="caution">
    <text evidence="13">The sequence shown here is derived from an EMBL/GenBank/DDBJ whole genome shotgun (WGS) entry which is preliminary data.</text>
</comment>
<feature type="transmembrane region" description="Helical" evidence="11">
    <location>
        <begin position="238"/>
        <end position="258"/>
    </location>
</feature>
<evidence type="ECO:0000256" key="12">
    <source>
        <dbReference type="RuleBase" id="RU000483"/>
    </source>
</evidence>
<organism evidence="13 14">
    <name type="scientific">Candidatus Falkowbacteria bacterium RIFOXYC2_FULL_36_12</name>
    <dbReference type="NCBI Taxonomy" id="1798002"/>
    <lineage>
        <taxon>Bacteria</taxon>
        <taxon>Candidatus Falkowiibacteriota</taxon>
    </lineage>
</organism>
<keyword evidence="5 11" id="KW-0812">Transmembrane</keyword>
<sequence>MSQVISNELDNSIEIPVETRTGEIQAHTEQSGEQFEHEISLSAEPIYTIGSFNITNSLLNTWLVVLIVLIFSVVLRLKLKQVPRGLQNVFEMVIEGALNLCDSVTNDRKKSEKVFPIVFTFFIFILLNNWLGLLPGIGSIGFIENDTFIPYFRGGTADLNTTLALALISVIGANIFGMFTVGFWKHTNKFINFNALIEIPKKIRKEPAIILVNPIKAFVGLVEIIGEIAKVASLSFRLFGNIFAGEVLLSSIAVIFAFGLPIPFMFLEVIVGIIQALIFGMLTLVYYTIAGTAEEH</sequence>
<comment type="subcellular location">
    <subcellularLocation>
        <location evidence="11 12">Cell membrane</location>
        <topology evidence="11 12">Multi-pass membrane protein</topology>
    </subcellularLocation>
    <subcellularLocation>
        <location evidence="1">Membrane</location>
        <topology evidence="1">Multi-pass membrane protein</topology>
    </subcellularLocation>
</comment>
<keyword evidence="7 11" id="KW-1133">Transmembrane helix</keyword>
<evidence type="ECO:0000256" key="1">
    <source>
        <dbReference type="ARBA" id="ARBA00004141"/>
    </source>
</evidence>
<dbReference type="Pfam" id="PF00119">
    <property type="entry name" value="ATP-synt_A"/>
    <property type="match status" value="1"/>
</dbReference>
<name>A0A1F5SYX3_9BACT</name>
<evidence type="ECO:0000256" key="10">
    <source>
        <dbReference type="ARBA" id="ARBA00023310"/>
    </source>
</evidence>
<feature type="transmembrane region" description="Helical" evidence="11">
    <location>
        <begin position="163"/>
        <end position="184"/>
    </location>
</feature>
<protein>
    <recommendedName>
        <fullName evidence="11 12">ATP synthase subunit a</fullName>
    </recommendedName>
    <alternativeName>
        <fullName evidence="11">ATP synthase F0 sector subunit a</fullName>
    </alternativeName>
    <alternativeName>
        <fullName evidence="11">F-ATPase subunit 6</fullName>
    </alternativeName>
</protein>
<keyword evidence="6 11" id="KW-0375">Hydrogen ion transport</keyword>
<reference evidence="13 14" key="1">
    <citation type="journal article" date="2016" name="Nat. Commun.">
        <title>Thousands of microbial genomes shed light on interconnected biogeochemical processes in an aquifer system.</title>
        <authorList>
            <person name="Anantharaman K."/>
            <person name="Brown C.T."/>
            <person name="Hug L.A."/>
            <person name="Sharon I."/>
            <person name="Castelle C.J."/>
            <person name="Probst A.J."/>
            <person name="Thomas B.C."/>
            <person name="Singh A."/>
            <person name="Wilkins M.J."/>
            <person name="Karaoz U."/>
            <person name="Brodie E.L."/>
            <person name="Williams K.H."/>
            <person name="Hubbard S.S."/>
            <person name="Banfield J.F."/>
        </authorList>
    </citation>
    <scope>NUCLEOTIDE SEQUENCE [LARGE SCALE GENOMIC DNA]</scope>
</reference>
<evidence type="ECO:0000256" key="8">
    <source>
        <dbReference type="ARBA" id="ARBA00023065"/>
    </source>
</evidence>
<accession>A0A1F5SYX3</accession>
<evidence type="ECO:0000313" key="13">
    <source>
        <dbReference type="EMBL" id="OGF31643.1"/>
    </source>
</evidence>
<evidence type="ECO:0000256" key="4">
    <source>
        <dbReference type="ARBA" id="ARBA00022547"/>
    </source>
</evidence>
<comment type="similarity">
    <text evidence="2 11 12">Belongs to the ATPase A chain family.</text>
</comment>
<dbReference type="InterPro" id="IPR045082">
    <property type="entry name" value="ATP_syn_F0_a_bact/chloroplast"/>
</dbReference>
<dbReference type="GO" id="GO:0046933">
    <property type="term" value="F:proton-transporting ATP synthase activity, rotational mechanism"/>
    <property type="evidence" value="ECO:0007669"/>
    <property type="project" value="UniProtKB-UniRule"/>
</dbReference>
<keyword evidence="10 11" id="KW-0066">ATP synthesis</keyword>
<dbReference type="EMBL" id="MFGJ01000007">
    <property type="protein sequence ID" value="OGF31643.1"/>
    <property type="molecule type" value="Genomic_DNA"/>
</dbReference>
<dbReference type="PRINTS" id="PR00123">
    <property type="entry name" value="ATPASEA"/>
</dbReference>